<dbReference type="GeneTree" id="ENSGT00940000158157"/>
<feature type="chain" id="PRO_5021234783" evidence="4">
    <location>
        <begin position="19"/>
        <end position="295"/>
    </location>
</feature>
<dbReference type="PRINTS" id="PR00258">
    <property type="entry name" value="SPERACTRCPTR"/>
</dbReference>
<dbReference type="InterPro" id="IPR050912">
    <property type="entry name" value="LOX-like_protein"/>
</dbReference>
<dbReference type="Pfam" id="PF00530">
    <property type="entry name" value="SRCR"/>
    <property type="match status" value="3"/>
</dbReference>
<dbReference type="PANTHER" id="PTHR45817">
    <property type="entry name" value="LYSYL OXIDASE-LIKE-RELATED"/>
    <property type="match status" value="1"/>
</dbReference>
<accession>A0A4W5MCQ0</accession>
<dbReference type="GO" id="GO:0030199">
    <property type="term" value="P:collagen fibril organization"/>
    <property type="evidence" value="ECO:0007669"/>
    <property type="project" value="TreeGrafter"/>
</dbReference>
<proteinExistence type="predicted"/>
<dbReference type="GO" id="GO:0016020">
    <property type="term" value="C:membrane"/>
    <property type="evidence" value="ECO:0007669"/>
    <property type="project" value="InterPro"/>
</dbReference>
<feature type="domain" description="SRCR" evidence="5">
    <location>
        <begin position="235"/>
        <end position="295"/>
    </location>
</feature>
<feature type="domain" description="SRCR" evidence="5">
    <location>
        <begin position="39"/>
        <end position="140"/>
    </location>
</feature>
<protein>
    <submittedName>
        <fullName evidence="6">Lysyl oxidase-like 3b</fullName>
    </submittedName>
</protein>
<evidence type="ECO:0000256" key="1">
    <source>
        <dbReference type="ARBA" id="ARBA00022729"/>
    </source>
</evidence>
<dbReference type="PROSITE" id="PS00420">
    <property type="entry name" value="SRCR_1"/>
    <property type="match status" value="1"/>
</dbReference>
<keyword evidence="1 4" id="KW-0732">Signal</keyword>
<dbReference type="GO" id="GO:0004720">
    <property type="term" value="F:protein-lysine 6-oxidase activity"/>
    <property type="evidence" value="ECO:0007669"/>
    <property type="project" value="TreeGrafter"/>
</dbReference>
<reference evidence="6" key="2">
    <citation type="submission" date="2025-08" db="UniProtKB">
        <authorList>
            <consortium name="Ensembl"/>
        </authorList>
    </citation>
    <scope>IDENTIFICATION</scope>
</reference>
<dbReference type="AlphaFoldDB" id="A0A4W5MCQ0"/>
<evidence type="ECO:0000259" key="5">
    <source>
        <dbReference type="PROSITE" id="PS50287"/>
    </source>
</evidence>
<reference evidence="7" key="1">
    <citation type="submission" date="2018-06" db="EMBL/GenBank/DDBJ databases">
        <title>Genome assembly of Danube salmon.</title>
        <authorList>
            <person name="Macqueen D.J."/>
            <person name="Gundappa M.K."/>
        </authorList>
    </citation>
    <scope>NUCLEOTIDE SEQUENCE [LARGE SCALE GENOMIC DNA]</scope>
</reference>
<dbReference type="InterPro" id="IPR036772">
    <property type="entry name" value="SRCR-like_dom_sf"/>
</dbReference>
<sequence>GSFISFLLGVWLPAWIMAQTTPPTQGTTSPKPQNDRLQFRLVGYPRKHNEGRIEVFYKGEWGTICDDDFSLSNANVLCRQLGFVSATGWTHSAKYGKGLGKIWLDNVQCSGGEKSIELCKSRGWGNSDCTHDEDAGVICKDERLPGFMDENKVEKVRLRPMVSTKEMPVTEGIVEIKYKNGWAQICDVGWTLKNTRVVCGMLGFPHEKKVNKNFYKTTVTMATTGKTPLVTRSTVRLKGGAKLGEGRVEVLRNNEWGTVCDDRWTLLSASVVCRELGFGSAKEALTGARMGQGED</sequence>
<feature type="disulfide bond" evidence="3">
    <location>
        <begin position="78"/>
        <end position="139"/>
    </location>
</feature>
<evidence type="ECO:0000313" key="6">
    <source>
        <dbReference type="Ensembl" id="ENSHHUP00000035588.1"/>
    </source>
</evidence>
<dbReference type="Proteomes" id="UP000314982">
    <property type="component" value="Unassembled WGS sequence"/>
</dbReference>
<feature type="signal peptide" evidence="4">
    <location>
        <begin position="1"/>
        <end position="18"/>
    </location>
</feature>
<feature type="disulfide bond" evidence="3">
    <location>
        <begin position="65"/>
        <end position="129"/>
    </location>
</feature>
<keyword evidence="2 3" id="KW-1015">Disulfide bond</keyword>
<evidence type="ECO:0000256" key="4">
    <source>
        <dbReference type="SAM" id="SignalP"/>
    </source>
</evidence>
<evidence type="ECO:0000256" key="2">
    <source>
        <dbReference type="ARBA" id="ARBA00023157"/>
    </source>
</evidence>
<reference evidence="6" key="3">
    <citation type="submission" date="2025-09" db="UniProtKB">
        <authorList>
            <consortium name="Ensembl"/>
        </authorList>
    </citation>
    <scope>IDENTIFICATION</scope>
</reference>
<organism evidence="6 7">
    <name type="scientific">Hucho hucho</name>
    <name type="common">huchen</name>
    <dbReference type="NCBI Taxonomy" id="62062"/>
    <lineage>
        <taxon>Eukaryota</taxon>
        <taxon>Metazoa</taxon>
        <taxon>Chordata</taxon>
        <taxon>Craniata</taxon>
        <taxon>Vertebrata</taxon>
        <taxon>Euteleostomi</taxon>
        <taxon>Actinopterygii</taxon>
        <taxon>Neopterygii</taxon>
        <taxon>Teleostei</taxon>
        <taxon>Protacanthopterygii</taxon>
        <taxon>Salmoniformes</taxon>
        <taxon>Salmonidae</taxon>
        <taxon>Salmoninae</taxon>
        <taxon>Hucho</taxon>
    </lineage>
</organism>
<name>A0A4W5MCQ0_9TELE</name>
<dbReference type="InterPro" id="IPR001190">
    <property type="entry name" value="SRCR"/>
</dbReference>
<keyword evidence="7" id="KW-1185">Reference proteome</keyword>
<evidence type="ECO:0000256" key="3">
    <source>
        <dbReference type="PROSITE-ProRule" id="PRU00196"/>
    </source>
</evidence>
<dbReference type="GO" id="GO:0005615">
    <property type="term" value="C:extracellular space"/>
    <property type="evidence" value="ECO:0007669"/>
    <property type="project" value="TreeGrafter"/>
</dbReference>
<dbReference type="STRING" id="62062.ENSHHUP00000035588"/>
<dbReference type="PANTHER" id="PTHR45817:SF2">
    <property type="entry name" value="LYSYL OXIDASE HOMOLOG 3"/>
    <property type="match status" value="1"/>
</dbReference>
<dbReference type="SUPFAM" id="SSF56487">
    <property type="entry name" value="SRCR-like"/>
    <property type="match status" value="3"/>
</dbReference>
<dbReference type="Ensembl" id="ENSHHUT00000037021.1">
    <property type="protein sequence ID" value="ENSHHUP00000035588.1"/>
    <property type="gene ID" value="ENSHHUG00000022381.1"/>
</dbReference>
<dbReference type="PROSITE" id="PS50287">
    <property type="entry name" value="SRCR_2"/>
    <property type="match status" value="3"/>
</dbReference>
<dbReference type="FunFam" id="3.10.250.10:FF:000001">
    <property type="entry name" value="Lysyl oxidase 4 isoform X1"/>
    <property type="match status" value="2"/>
</dbReference>
<evidence type="ECO:0000313" key="7">
    <source>
        <dbReference type="Proteomes" id="UP000314982"/>
    </source>
</evidence>
<dbReference type="Gene3D" id="3.10.250.10">
    <property type="entry name" value="SRCR-like domain"/>
    <property type="match status" value="3"/>
</dbReference>
<feature type="domain" description="SRCR" evidence="5">
    <location>
        <begin position="156"/>
        <end position="204"/>
    </location>
</feature>
<comment type="caution">
    <text evidence="3">Lacks conserved residue(s) required for the propagation of feature annotation.</text>
</comment>
<dbReference type="SMART" id="SM00202">
    <property type="entry name" value="SR"/>
    <property type="match status" value="3"/>
</dbReference>
<feature type="disulfide bond" evidence="3">
    <location>
        <begin position="109"/>
        <end position="119"/>
    </location>
</feature>